<reference evidence="1" key="1">
    <citation type="submission" date="2019-03" db="EMBL/GenBank/DDBJ databases">
        <title>WGS assembly of Setaria viridis.</title>
        <authorList>
            <person name="Huang P."/>
            <person name="Jenkins J."/>
            <person name="Grimwood J."/>
            <person name="Barry K."/>
            <person name="Healey A."/>
            <person name="Mamidi S."/>
            <person name="Sreedasyam A."/>
            <person name="Shu S."/>
            <person name="Feldman M."/>
            <person name="Wu J."/>
            <person name="Yu Y."/>
            <person name="Chen C."/>
            <person name="Johnson J."/>
            <person name="Rokhsar D."/>
            <person name="Baxter I."/>
            <person name="Schmutz J."/>
            <person name="Brutnell T."/>
            <person name="Kellogg E."/>
        </authorList>
    </citation>
    <scope>NUCLEOTIDE SEQUENCE [LARGE SCALE GENOMIC DNA]</scope>
</reference>
<sequence>MEEIIALHPLPPHVRTRVAPVLRRQRRRRPAICPMSCSSDRPLQLLPSRRPWCAVDPNRIIREAVGVPDRIDAAFELESPPVLLAD</sequence>
<gene>
    <name evidence="1" type="ORF">SEVIR_5G076650v2</name>
</gene>
<evidence type="ECO:0000313" key="1">
    <source>
        <dbReference type="EMBL" id="TKW13085.1"/>
    </source>
</evidence>
<evidence type="ECO:0000313" key="2">
    <source>
        <dbReference type="Proteomes" id="UP000298652"/>
    </source>
</evidence>
<dbReference type="EMBL" id="CM016556">
    <property type="protein sequence ID" value="TKW13085.1"/>
    <property type="molecule type" value="Genomic_DNA"/>
</dbReference>
<dbReference type="AlphaFoldDB" id="A0A4U6UE68"/>
<dbReference type="Proteomes" id="UP000298652">
    <property type="component" value="Chromosome 5"/>
</dbReference>
<organism evidence="1 2">
    <name type="scientific">Setaria viridis</name>
    <name type="common">Green bristlegrass</name>
    <name type="synonym">Setaria italica subsp. viridis</name>
    <dbReference type="NCBI Taxonomy" id="4556"/>
    <lineage>
        <taxon>Eukaryota</taxon>
        <taxon>Viridiplantae</taxon>
        <taxon>Streptophyta</taxon>
        <taxon>Embryophyta</taxon>
        <taxon>Tracheophyta</taxon>
        <taxon>Spermatophyta</taxon>
        <taxon>Magnoliopsida</taxon>
        <taxon>Liliopsida</taxon>
        <taxon>Poales</taxon>
        <taxon>Poaceae</taxon>
        <taxon>PACMAD clade</taxon>
        <taxon>Panicoideae</taxon>
        <taxon>Panicodae</taxon>
        <taxon>Paniceae</taxon>
        <taxon>Cenchrinae</taxon>
        <taxon>Setaria</taxon>
    </lineage>
</organism>
<accession>A0A4U6UE68</accession>
<protein>
    <submittedName>
        <fullName evidence="1">Uncharacterized protein</fullName>
    </submittedName>
</protein>
<name>A0A4U6UE68_SETVI</name>
<proteinExistence type="predicted"/>
<keyword evidence="2" id="KW-1185">Reference proteome</keyword>
<dbReference type="Gramene" id="TKW13085">
    <property type="protein sequence ID" value="TKW13085"/>
    <property type="gene ID" value="SEVIR_5G076650v2"/>
</dbReference>